<gene>
    <name evidence="2" type="ORF">ABY42_01690</name>
</gene>
<dbReference type="Proteomes" id="UP000066124">
    <property type="component" value="Chromosome"/>
</dbReference>
<sequence length="114" mass="12067">MGVDQFSQEVRGSGGTLATSTQGTVETDNYAHGDGFDFDGTEYPYMLNPAETIQELVLTKSGNIDMEVTTTGGDTFTIPLAGNVGSFDKWEIDTVTFRDPDATASTLAGGWAGE</sequence>
<organism evidence="2 3">
    <name type="scientific">Haloferax gibbonsii</name>
    <dbReference type="NCBI Taxonomy" id="35746"/>
    <lineage>
        <taxon>Archaea</taxon>
        <taxon>Methanobacteriati</taxon>
        <taxon>Methanobacteriota</taxon>
        <taxon>Stenosarchaea group</taxon>
        <taxon>Halobacteria</taxon>
        <taxon>Halobacteriales</taxon>
        <taxon>Haloferacaceae</taxon>
        <taxon>Haloferax</taxon>
    </lineage>
</organism>
<feature type="region of interest" description="Disordered" evidence="1">
    <location>
        <begin position="1"/>
        <end position="33"/>
    </location>
</feature>
<accession>A0A0K1IPX3</accession>
<protein>
    <submittedName>
        <fullName evidence="2">Uncharacterized protein</fullName>
    </submittedName>
</protein>
<evidence type="ECO:0000313" key="3">
    <source>
        <dbReference type="Proteomes" id="UP000066124"/>
    </source>
</evidence>
<evidence type="ECO:0000313" key="2">
    <source>
        <dbReference type="EMBL" id="AKU06516.1"/>
    </source>
</evidence>
<feature type="compositionally biased region" description="Polar residues" evidence="1">
    <location>
        <begin position="1"/>
        <end position="27"/>
    </location>
</feature>
<name>A0A0K1IPX3_HALGI</name>
<dbReference type="KEGG" id="hgi:ABY42_01690"/>
<proteinExistence type="predicted"/>
<dbReference type="AlphaFoldDB" id="A0A0K1IPX3"/>
<dbReference type="EMBL" id="CP011947">
    <property type="protein sequence ID" value="AKU06516.1"/>
    <property type="molecule type" value="Genomic_DNA"/>
</dbReference>
<reference evidence="3" key="1">
    <citation type="journal article" date="2015" name="J. Biotechnol.">
        <title>Complete genome sequence of Haloferax gibbonsii strain ARA6, a potential producer of polyhydroxyalkanoates and halocins isolated from Araruama, Rio de Janeiro, Brasil.</title>
        <authorList>
            <person name="Pinto L.H."/>
            <person name="D'Alincourt Carvalho-Assef A.P."/>
            <person name="Vieira R.P."/>
            <person name="Clementino M.M."/>
            <person name="Albano R.M."/>
        </authorList>
    </citation>
    <scope>NUCLEOTIDE SEQUENCE [LARGE SCALE GENOMIC DNA]</scope>
    <source>
        <strain evidence="3">ARA6</strain>
    </source>
</reference>
<dbReference type="GeneID" id="25244633"/>
<dbReference type="PATRIC" id="fig|35746.4.peg.360"/>
<dbReference type="RefSeq" id="WP_050458539.1">
    <property type="nucleotide sequence ID" value="NZ_CP011947.1"/>
</dbReference>
<evidence type="ECO:0000256" key="1">
    <source>
        <dbReference type="SAM" id="MobiDB-lite"/>
    </source>
</evidence>